<name>A0A915J712_ROMCU</name>
<dbReference type="WBParaSite" id="nRc.2.0.1.t21549-RA">
    <property type="protein sequence ID" value="nRc.2.0.1.t21549-RA"/>
    <property type="gene ID" value="nRc.2.0.1.g21549"/>
</dbReference>
<accession>A0A915J712</accession>
<keyword evidence="1" id="KW-1185">Reference proteome</keyword>
<dbReference type="AlphaFoldDB" id="A0A915J712"/>
<evidence type="ECO:0000313" key="2">
    <source>
        <dbReference type="WBParaSite" id="nRc.2.0.1.t21549-RA"/>
    </source>
</evidence>
<proteinExistence type="predicted"/>
<organism evidence="1 2">
    <name type="scientific">Romanomermis culicivorax</name>
    <name type="common">Nematode worm</name>
    <dbReference type="NCBI Taxonomy" id="13658"/>
    <lineage>
        <taxon>Eukaryota</taxon>
        <taxon>Metazoa</taxon>
        <taxon>Ecdysozoa</taxon>
        <taxon>Nematoda</taxon>
        <taxon>Enoplea</taxon>
        <taxon>Dorylaimia</taxon>
        <taxon>Mermithida</taxon>
        <taxon>Mermithoidea</taxon>
        <taxon>Mermithidae</taxon>
        <taxon>Romanomermis</taxon>
    </lineage>
</organism>
<dbReference type="Proteomes" id="UP000887565">
    <property type="component" value="Unplaced"/>
</dbReference>
<reference evidence="2" key="1">
    <citation type="submission" date="2022-11" db="UniProtKB">
        <authorList>
            <consortium name="WormBaseParasite"/>
        </authorList>
    </citation>
    <scope>IDENTIFICATION</scope>
</reference>
<evidence type="ECO:0000313" key="1">
    <source>
        <dbReference type="Proteomes" id="UP000887565"/>
    </source>
</evidence>
<sequence>MESNGTKCNRRNAVPLEVTDSRFPQNCIILSERKWIFRLDVSSCRRSVPFRRKRQV</sequence>
<protein>
    <submittedName>
        <fullName evidence="2">Uncharacterized protein</fullName>
    </submittedName>
</protein>